<protein>
    <recommendedName>
        <fullName evidence="1">Reverse transcriptase zinc-binding domain-containing protein</fullName>
    </recommendedName>
</protein>
<organism evidence="2 3">
    <name type="scientific">Solanum verrucosum</name>
    <dbReference type="NCBI Taxonomy" id="315347"/>
    <lineage>
        <taxon>Eukaryota</taxon>
        <taxon>Viridiplantae</taxon>
        <taxon>Streptophyta</taxon>
        <taxon>Embryophyta</taxon>
        <taxon>Tracheophyta</taxon>
        <taxon>Spermatophyta</taxon>
        <taxon>Magnoliopsida</taxon>
        <taxon>eudicotyledons</taxon>
        <taxon>Gunneridae</taxon>
        <taxon>Pentapetalae</taxon>
        <taxon>asterids</taxon>
        <taxon>lamiids</taxon>
        <taxon>Solanales</taxon>
        <taxon>Solanaceae</taxon>
        <taxon>Solanoideae</taxon>
        <taxon>Solaneae</taxon>
        <taxon>Solanum</taxon>
    </lineage>
</organism>
<reference evidence="2" key="1">
    <citation type="submission" date="2023-08" db="EMBL/GenBank/DDBJ databases">
        <title>A de novo genome assembly of Solanum verrucosum Schlechtendal, a Mexican diploid species geographically isolated from the other diploid A-genome species in potato relatives.</title>
        <authorList>
            <person name="Hosaka K."/>
        </authorList>
    </citation>
    <scope>NUCLEOTIDE SEQUENCE</scope>
    <source>
        <tissue evidence="2">Young leaves</tissue>
    </source>
</reference>
<sequence>MASHPMSFFQDFWEMLKDDILQPLQNFHSQQVFEKSFNATYVALIPNKKGWLNCKDEGNFLWDNHWTRTIRWRHNEDGKFSVKVYKRSLFEMAESLKGPWKATWKSMAPTKVKCFVWLVVKKACLTHEAHQKKKLQIAFHGGGQHTLNAKEYKLPVFKNKIIHMR</sequence>
<dbReference type="AlphaFoldDB" id="A0AAF0QL59"/>
<dbReference type="Pfam" id="PF13966">
    <property type="entry name" value="zf-RVT"/>
    <property type="match status" value="1"/>
</dbReference>
<name>A0AAF0QL59_SOLVR</name>
<proteinExistence type="predicted"/>
<gene>
    <name evidence="2" type="ORF">MTR67_019229</name>
</gene>
<dbReference type="InterPro" id="IPR026960">
    <property type="entry name" value="RVT-Znf"/>
</dbReference>
<accession>A0AAF0QL59</accession>
<evidence type="ECO:0000313" key="2">
    <source>
        <dbReference type="EMBL" id="WMV25844.1"/>
    </source>
</evidence>
<keyword evidence="3" id="KW-1185">Reference proteome</keyword>
<evidence type="ECO:0000313" key="3">
    <source>
        <dbReference type="Proteomes" id="UP001234989"/>
    </source>
</evidence>
<dbReference type="Proteomes" id="UP001234989">
    <property type="component" value="Chromosome 4"/>
</dbReference>
<feature type="domain" description="Reverse transcriptase zinc-binding" evidence="1">
    <location>
        <begin position="85"/>
        <end position="137"/>
    </location>
</feature>
<dbReference type="EMBL" id="CP133615">
    <property type="protein sequence ID" value="WMV25844.1"/>
    <property type="molecule type" value="Genomic_DNA"/>
</dbReference>
<evidence type="ECO:0000259" key="1">
    <source>
        <dbReference type="Pfam" id="PF13966"/>
    </source>
</evidence>